<dbReference type="Proteomes" id="UP000516117">
    <property type="component" value="Chromosome"/>
</dbReference>
<proteinExistence type="predicted"/>
<sequence length="231" mass="25207">MDYALPTPWFSPRPFTSPWRDEARGDDRRRGRRRPDPMLMEADGPGPDKRRGPRGGHGHGHGRGRGGFGPGMPPFGPGFDPFRGPRGGRRARRGDVRLAALLLIAEEPRNGYQLIQELQARSGGTWKPSPGAMYPALSQLEDEGLIRASETGKTYEITAAGRVEVEALKDRPAPWEPDQSDDATLALRHALHQVHRAVGAIAESGDDQLAARATAELDALKKKLFGLLAES</sequence>
<evidence type="ECO:0000259" key="2">
    <source>
        <dbReference type="Pfam" id="PF03551"/>
    </source>
</evidence>
<name>A0A7H0H647_9ACTN</name>
<keyword evidence="4" id="KW-1185">Reference proteome</keyword>
<dbReference type="RefSeq" id="WP_187721133.1">
    <property type="nucleotide sequence ID" value="NZ_BAABBL010000029.1"/>
</dbReference>
<feature type="region of interest" description="Disordered" evidence="1">
    <location>
        <begin position="1"/>
        <end position="91"/>
    </location>
</feature>
<dbReference type="EMBL" id="CP060789">
    <property type="protein sequence ID" value="QNP56013.1"/>
    <property type="molecule type" value="Genomic_DNA"/>
</dbReference>
<reference evidence="3 4" key="1">
    <citation type="submission" date="2020-08" db="EMBL/GenBank/DDBJ databases">
        <title>Genome sequence of Tessaracoccus defluvii JCM 17540T.</title>
        <authorList>
            <person name="Hyun D.-W."/>
            <person name="Bae J.-W."/>
        </authorList>
    </citation>
    <scope>NUCLEOTIDE SEQUENCE [LARGE SCALE GENOMIC DNA]</scope>
    <source>
        <strain evidence="3 4">JCM 17540</strain>
    </source>
</reference>
<accession>A0A7H0H647</accession>
<feature type="domain" description="Transcription regulator PadR N-terminal" evidence="2">
    <location>
        <begin position="101"/>
        <end position="166"/>
    </location>
</feature>
<dbReference type="InterPro" id="IPR036388">
    <property type="entry name" value="WH-like_DNA-bd_sf"/>
</dbReference>
<dbReference type="SUPFAM" id="SSF46785">
    <property type="entry name" value="Winged helix' DNA-binding domain"/>
    <property type="match status" value="1"/>
</dbReference>
<feature type="compositionally biased region" description="Basic residues" evidence="1">
    <location>
        <begin position="51"/>
        <end position="64"/>
    </location>
</feature>
<organism evidence="3 4">
    <name type="scientific">Tessaracoccus defluvii</name>
    <dbReference type="NCBI Taxonomy" id="1285901"/>
    <lineage>
        <taxon>Bacteria</taxon>
        <taxon>Bacillati</taxon>
        <taxon>Actinomycetota</taxon>
        <taxon>Actinomycetes</taxon>
        <taxon>Propionibacteriales</taxon>
        <taxon>Propionibacteriaceae</taxon>
        <taxon>Tessaracoccus</taxon>
    </lineage>
</organism>
<dbReference type="PANTHER" id="PTHR43252">
    <property type="entry name" value="TRANSCRIPTIONAL REGULATOR YQJI"/>
    <property type="match status" value="1"/>
</dbReference>
<gene>
    <name evidence="3" type="ORF">H9L22_00245</name>
</gene>
<evidence type="ECO:0000313" key="4">
    <source>
        <dbReference type="Proteomes" id="UP000516117"/>
    </source>
</evidence>
<protein>
    <submittedName>
        <fullName evidence="3">PadR family transcriptional regulator</fullName>
    </submittedName>
</protein>
<evidence type="ECO:0000313" key="3">
    <source>
        <dbReference type="EMBL" id="QNP56013.1"/>
    </source>
</evidence>
<dbReference type="Gene3D" id="1.10.10.10">
    <property type="entry name" value="Winged helix-like DNA-binding domain superfamily/Winged helix DNA-binding domain"/>
    <property type="match status" value="1"/>
</dbReference>
<dbReference type="Pfam" id="PF03551">
    <property type="entry name" value="PadR"/>
    <property type="match status" value="1"/>
</dbReference>
<dbReference type="KEGG" id="tdf:H9L22_00245"/>
<dbReference type="InterPro" id="IPR005149">
    <property type="entry name" value="Tscrpt_reg_PadR_N"/>
</dbReference>
<dbReference type="PANTHER" id="PTHR43252:SF2">
    <property type="entry name" value="TRANSCRIPTION REGULATOR, PADR-LIKE FAMILY"/>
    <property type="match status" value="1"/>
</dbReference>
<feature type="compositionally biased region" description="Basic and acidic residues" evidence="1">
    <location>
        <begin position="19"/>
        <end position="29"/>
    </location>
</feature>
<evidence type="ECO:0000256" key="1">
    <source>
        <dbReference type="SAM" id="MobiDB-lite"/>
    </source>
</evidence>
<dbReference type="AlphaFoldDB" id="A0A7H0H647"/>
<dbReference type="InterPro" id="IPR036390">
    <property type="entry name" value="WH_DNA-bd_sf"/>
</dbReference>